<name>A0ABV6G685_9GAMM</name>
<feature type="binding site" evidence="6">
    <location>
        <position position="85"/>
    </location>
    <ligand>
        <name>Mg(2+)</name>
        <dbReference type="ChEBI" id="CHEBI:18420"/>
    </ligand>
</feature>
<dbReference type="CDD" id="cd06557">
    <property type="entry name" value="KPHMT-like"/>
    <property type="match status" value="1"/>
</dbReference>
<reference evidence="7 8" key="1">
    <citation type="submission" date="2024-09" db="EMBL/GenBank/DDBJ databases">
        <authorList>
            <person name="Sun Q."/>
            <person name="Mori K."/>
        </authorList>
    </citation>
    <scope>NUCLEOTIDE SEQUENCE [LARGE SCALE GENOMIC DNA]</scope>
    <source>
        <strain evidence="7 8">CCM 7415</strain>
    </source>
</reference>
<evidence type="ECO:0000256" key="6">
    <source>
        <dbReference type="HAMAP-Rule" id="MF_00156"/>
    </source>
</evidence>
<dbReference type="NCBIfam" id="TIGR00222">
    <property type="entry name" value="panB"/>
    <property type="match status" value="1"/>
</dbReference>
<feature type="binding site" evidence="6">
    <location>
        <position position="115"/>
    </location>
    <ligand>
        <name>Mg(2+)</name>
        <dbReference type="ChEBI" id="CHEBI:18420"/>
    </ligand>
</feature>
<feature type="binding site" evidence="6">
    <location>
        <position position="85"/>
    </location>
    <ligand>
        <name>3-methyl-2-oxobutanoate</name>
        <dbReference type="ChEBI" id="CHEBI:11851"/>
    </ligand>
</feature>
<dbReference type="Pfam" id="PF02548">
    <property type="entry name" value="Pantoate_transf"/>
    <property type="match status" value="1"/>
</dbReference>
<comment type="pathway">
    <text evidence="6">Cofactor biosynthesis; (R)-pantothenate biosynthesis; (R)-pantoate from 3-methyl-2-oxobutanoate: step 1/2.</text>
</comment>
<dbReference type="EC" id="2.1.2.11" evidence="6"/>
<evidence type="ECO:0000256" key="1">
    <source>
        <dbReference type="ARBA" id="ARBA00008676"/>
    </source>
</evidence>
<dbReference type="NCBIfam" id="NF001452">
    <property type="entry name" value="PRK00311.1"/>
    <property type="match status" value="1"/>
</dbReference>
<feature type="active site" description="Proton acceptor" evidence="6">
    <location>
        <position position="182"/>
    </location>
</feature>
<comment type="caution">
    <text evidence="7">The sequence shown here is derived from an EMBL/GenBank/DDBJ whole genome shotgun (WGS) entry which is preliminary data.</text>
</comment>
<feature type="binding site" evidence="6">
    <location>
        <position position="46"/>
    </location>
    <ligand>
        <name>Mg(2+)</name>
        <dbReference type="ChEBI" id="CHEBI:18420"/>
    </ligand>
</feature>
<dbReference type="PANTHER" id="PTHR20881">
    <property type="entry name" value="3-METHYL-2-OXOBUTANOATE HYDROXYMETHYLTRANSFERASE"/>
    <property type="match status" value="1"/>
</dbReference>
<protein>
    <recommendedName>
        <fullName evidence="6">3-methyl-2-oxobutanoate hydroxymethyltransferase</fullName>
        <ecNumber evidence="6">2.1.2.11</ecNumber>
    </recommendedName>
    <alternativeName>
        <fullName evidence="6">Ketopantoate hydroxymethyltransferase</fullName>
        <shortName evidence="6">KPHMT</shortName>
    </alternativeName>
</protein>
<evidence type="ECO:0000256" key="2">
    <source>
        <dbReference type="ARBA" id="ARBA00011424"/>
    </source>
</evidence>
<dbReference type="Gene3D" id="3.20.20.60">
    <property type="entry name" value="Phosphoenolpyruvate-binding domains"/>
    <property type="match status" value="1"/>
</dbReference>
<evidence type="ECO:0000313" key="8">
    <source>
        <dbReference type="Proteomes" id="UP001589814"/>
    </source>
</evidence>
<evidence type="ECO:0000313" key="7">
    <source>
        <dbReference type="EMBL" id="MFC0269178.1"/>
    </source>
</evidence>
<sequence>MPKPVTLRTLVEHRANASAFSCLTAYDASLARCADAAGVDVLLVGDSLGMVLQGHSDTLAVTLDDMIYHTRCVASGRQHSLLMADLPFMTNVTTEQILHSAGALMRAGAQMVKLEGEAWLAEAVTALARRGVPVCVHMGLTPQSVHAFGGYRVQGRDEVQAQHLIEAAQTLEAAGAAVILLECVPRVLAQRLHAAVSVPVIGIGAGPEVDGQILVMHDMLGATSGRVPRFVRNFLAGSGSLQDAFRAYHEAVRERRFPADEHCF</sequence>
<comment type="subcellular location">
    <subcellularLocation>
        <location evidence="6">Cytoplasm</location>
    </subcellularLocation>
</comment>
<evidence type="ECO:0000256" key="4">
    <source>
        <dbReference type="ARBA" id="ARBA00022679"/>
    </source>
</evidence>
<gene>
    <name evidence="6 7" type="primary">panB</name>
    <name evidence="7" type="ORF">ACFFHW_14490</name>
</gene>
<keyword evidence="8" id="KW-1185">Reference proteome</keyword>
<accession>A0ABV6G685</accession>
<comment type="function">
    <text evidence="6">Catalyzes the reversible reaction in which hydroxymethyl group from 5,10-methylenetetrahydrofolate is transferred onto alpha-ketoisovalerate to form ketopantoate.</text>
</comment>
<comment type="subunit">
    <text evidence="2 6">Homodecamer; pentamer of dimers.</text>
</comment>
<comment type="catalytic activity">
    <reaction evidence="6">
        <text>(6R)-5,10-methylene-5,6,7,8-tetrahydrofolate + 3-methyl-2-oxobutanoate + H2O = 2-dehydropantoate + (6S)-5,6,7,8-tetrahydrofolate</text>
        <dbReference type="Rhea" id="RHEA:11824"/>
        <dbReference type="ChEBI" id="CHEBI:11561"/>
        <dbReference type="ChEBI" id="CHEBI:11851"/>
        <dbReference type="ChEBI" id="CHEBI:15377"/>
        <dbReference type="ChEBI" id="CHEBI:15636"/>
        <dbReference type="ChEBI" id="CHEBI:57453"/>
        <dbReference type="EC" id="2.1.2.11"/>
    </reaction>
</comment>
<keyword evidence="5 6" id="KW-0479">Metal-binding</keyword>
<dbReference type="GO" id="GO:0003864">
    <property type="term" value="F:3-methyl-2-oxobutanoate hydroxymethyltransferase activity"/>
    <property type="evidence" value="ECO:0007669"/>
    <property type="project" value="UniProtKB-EC"/>
</dbReference>
<proteinExistence type="inferred from homology"/>
<dbReference type="InterPro" id="IPR003700">
    <property type="entry name" value="Pantoate_hydroxy_MeTrfase"/>
</dbReference>
<keyword evidence="4 6" id="KW-0808">Transferase</keyword>
<dbReference type="SUPFAM" id="SSF51621">
    <property type="entry name" value="Phosphoenolpyruvate/pyruvate domain"/>
    <property type="match status" value="1"/>
</dbReference>
<dbReference type="PANTHER" id="PTHR20881:SF0">
    <property type="entry name" value="3-METHYL-2-OXOBUTANOATE HYDROXYMETHYLTRANSFERASE"/>
    <property type="match status" value="1"/>
</dbReference>
<organism evidence="7 8">
    <name type="scientific">Kushneria aurantia</name>
    <dbReference type="NCBI Taxonomy" id="504092"/>
    <lineage>
        <taxon>Bacteria</taxon>
        <taxon>Pseudomonadati</taxon>
        <taxon>Pseudomonadota</taxon>
        <taxon>Gammaproteobacteria</taxon>
        <taxon>Oceanospirillales</taxon>
        <taxon>Halomonadaceae</taxon>
        <taxon>Kushneria</taxon>
    </lineage>
</organism>
<dbReference type="PIRSF" id="PIRSF000388">
    <property type="entry name" value="Pantoate_hydroxy_MeTrfase"/>
    <property type="match status" value="1"/>
</dbReference>
<dbReference type="HAMAP" id="MF_00156">
    <property type="entry name" value="PanB"/>
    <property type="match status" value="1"/>
</dbReference>
<dbReference type="EMBL" id="JBHLVX010000052">
    <property type="protein sequence ID" value="MFC0269178.1"/>
    <property type="molecule type" value="Genomic_DNA"/>
</dbReference>
<dbReference type="Proteomes" id="UP001589814">
    <property type="component" value="Unassembled WGS sequence"/>
</dbReference>
<feature type="binding site" evidence="6">
    <location>
        <begin position="46"/>
        <end position="47"/>
    </location>
    <ligand>
        <name>3-methyl-2-oxobutanoate</name>
        <dbReference type="ChEBI" id="CHEBI:11851"/>
    </ligand>
</feature>
<keyword evidence="6" id="KW-0963">Cytoplasm</keyword>
<evidence type="ECO:0000256" key="5">
    <source>
        <dbReference type="ARBA" id="ARBA00022723"/>
    </source>
</evidence>
<keyword evidence="3 6" id="KW-0566">Pantothenate biosynthesis</keyword>
<keyword evidence="6" id="KW-0460">Magnesium</keyword>
<feature type="binding site" evidence="6">
    <location>
        <position position="113"/>
    </location>
    <ligand>
        <name>3-methyl-2-oxobutanoate</name>
        <dbReference type="ChEBI" id="CHEBI:11851"/>
    </ligand>
</feature>
<dbReference type="InterPro" id="IPR015813">
    <property type="entry name" value="Pyrv/PenolPyrv_kinase-like_dom"/>
</dbReference>
<dbReference type="InterPro" id="IPR040442">
    <property type="entry name" value="Pyrv_kinase-like_dom_sf"/>
</dbReference>
<comment type="similarity">
    <text evidence="1 6">Belongs to the PanB family.</text>
</comment>
<evidence type="ECO:0000256" key="3">
    <source>
        <dbReference type="ARBA" id="ARBA00022655"/>
    </source>
</evidence>
<comment type="cofactor">
    <cofactor evidence="6">
        <name>Mg(2+)</name>
        <dbReference type="ChEBI" id="CHEBI:18420"/>
    </cofactor>
    <text evidence="6">Binds 1 Mg(2+) ion per subunit.</text>
</comment>
<dbReference type="RefSeq" id="WP_019952569.1">
    <property type="nucleotide sequence ID" value="NZ_JBHLVX010000052.1"/>
</dbReference>